<organism evidence="1 2">
    <name type="scientific">Acaulospora morrowiae</name>
    <dbReference type="NCBI Taxonomy" id="94023"/>
    <lineage>
        <taxon>Eukaryota</taxon>
        <taxon>Fungi</taxon>
        <taxon>Fungi incertae sedis</taxon>
        <taxon>Mucoromycota</taxon>
        <taxon>Glomeromycotina</taxon>
        <taxon>Glomeromycetes</taxon>
        <taxon>Diversisporales</taxon>
        <taxon>Acaulosporaceae</taxon>
        <taxon>Acaulospora</taxon>
    </lineage>
</organism>
<protein>
    <submittedName>
        <fullName evidence="1">12090_t:CDS:1</fullName>
    </submittedName>
</protein>
<keyword evidence="2" id="KW-1185">Reference proteome</keyword>
<dbReference type="AlphaFoldDB" id="A0A9N9HNV3"/>
<dbReference type="Gene3D" id="3.30.420.10">
    <property type="entry name" value="Ribonuclease H-like superfamily/Ribonuclease H"/>
    <property type="match status" value="1"/>
</dbReference>
<comment type="caution">
    <text evidence="1">The sequence shown here is derived from an EMBL/GenBank/DDBJ whole genome shotgun (WGS) entry which is preliminary data.</text>
</comment>
<evidence type="ECO:0000313" key="1">
    <source>
        <dbReference type="EMBL" id="CAG8698355.1"/>
    </source>
</evidence>
<gene>
    <name evidence="1" type="ORF">AMORRO_LOCUS11976</name>
</gene>
<dbReference type="InterPro" id="IPR036397">
    <property type="entry name" value="RNaseH_sf"/>
</dbReference>
<accession>A0A9N9HNV3</accession>
<dbReference type="OrthoDB" id="2441263at2759"/>
<dbReference type="GO" id="GO:0003676">
    <property type="term" value="F:nucleic acid binding"/>
    <property type="evidence" value="ECO:0007669"/>
    <property type="project" value="InterPro"/>
</dbReference>
<dbReference type="EMBL" id="CAJVPV010016463">
    <property type="protein sequence ID" value="CAG8698355.1"/>
    <property type="molecule type" value="Genomic_DNA"/>
</dbReference>
<dbReference type="Proteomes" id="UP000789342">
    <property type="component" value="Unassembled WGS sequence"/>
</dbReference>
<evidence type="ECO:0000313" key="2">
    <source>
        <dbReference type="Proteomes" id="UP000789342"/>
    </source>
</evidence>
<name>A0A9N9HNV3_9GLOM</name>
<feature type="non-terminal residue" evidence="1">
    <location>
        <position position="45"/>
    </location>
</feature>
<reference evidence="1" key="1">
    <citation type="submission" date="2021-06" db="EMBL/GenBank/DDBJ databases">
        <authorList>
            <person name="Kallberg Y."/>
            <person name="Tangrot J."/>
            <person name="Rosling A."/>
        </authorList>
    </citation>
    <scope>NUCLEOTIDE SEQUENCE</scope>
    <source>
        <strain evidence="1">CL551</strain>
    </source>
</reference>
<proteinExistence type="predicted"/>
<sequence>MAQSPDLNPLENLWKILKDQTQCCKLFPTTILSNLVESMPKWVKM</sequence>